<proteinExistence type="inferred from homology"/>
<gene>
    <name evidence="5" type="ORF">ACFR99_03130</name>
</gene>
<sequence length="317" mass="33710">MPELTSFGESLLRLATPPETPLETTDTLDVHVGGAEGNVAVAAQRLGIETTWVSKLPSTPLGKRVTSTYRSHGVSTAVQWDEGGRLGTYYLEPGSEPRGSNVVYDRGGASIRTATPDELPIDPIVNADALHVTGITPALSDTLASTTERLLSYARDNGTTTVFDVNYRSNLWDTKTAAETLGGLLPQVDVLFVALRDARQVLGYDQGPEAVARRVTDEYDLELAVVTQGEAGALAYDGEAVVEQSTIPTETVDAIGTGDAFVGGFLAAWLTNGTLETSLKWGVATAALKRTITGDLALVRPSQVERVLAEDPPKIDR</sequence>
<dbReference type="InterPro" id="IPR052700">
    <property type="entry name" value="Carb_kinase_PfkB-like"/>
</dbReference>
<dbReference type="Pfam" id="PF00294">
    <property type="entry name" value="PfkB"/>
    <property type="match status" value="1"/>
</dbReference>
<dbReference type="PANTHER" id="PTHR43320">
    <property type="entry name" value="SUGAR KINASE"/>
    <property type="match status" value="1"/>
</dbReference>
<feature type="domain" description="Carbohydrate kinase PfkB" evidence="4">
    <location>
        <begin position="3"/>
        <end position="294"/>
    </location>
</feature>
<dbReference type="Gene3D" id="3.40.1190.20">
    <property type="match status" value="1"/>
</dbReference>
<accession>A0ABD6BD01</accession>
<comment type="similarity">
    <text evidence="1">Belongs to the carbohydrate kinase PfkB family.</text>
</comment>
<comment type="caution">
    <text evidence="5">The sequence shown here is derived from an EMBL/GenBank/DDBJ whole genome shotgun (WGS) entry which is preliminary data.</text>
</comment>
<dbReference type="CDD" id="cd01166">
    <property type="entry name" value="KdgK"/>
    <property type="match status" value="1"/>
</dbReference>
<reference evidence="5 6" key="1">
    <citation type="journal article" date="2019" name="Int. J. Syst. Evol. Microbiol.">
        <title>The Global Catalogue of Microorganisms (GCM) 10K type strain sequencing project: providing services to taxonomists for standard genome sequencing and annotation.</title>
        <authorList>
            <consortium name="The Broad Institute Genomics Platform"/>
            <consortium name="The Broad Institute Genome Sequencing Center for Infectious Disease"/>
            <person name="Wu L."/>
            <person name="Ma J."/>
        </authorList>
    </citation>
    <scope>NUCLEOTIDE SEQUENCE [LARGE SCALE GENOMIC DNA]</scope>
    <source>
        <strain evidence="5 6">CGMCC 1.12230</strain>
    </source>
</reference>
<dbReference type="Proteomes" id="UP001597076">
    <property type="component" value="Unassembled WGS sequence"/>
</dbReference>
<evidence type="ECO:0000259" key="4">
    <source>
        <dbReference type="Pfam" id="PF00294"/>
    </source>
</evidence>
<dbReference type="SUPFAM" id="SSF53613">
    <property type="entry name" value="Ribokinase-like"/>
    <property type="match status" value="1"/>
</dbReference>
<evidence type="ECO:0000256" key="2">
    <source>
        <dbReference type="ARBA" id="ARBA00022679"/>
    </source>
</evidence>
<keyword evidence="3 5" id="KW-0418">Kinase</keyword>
<evidence type="ECO:0000313" key="5">
    <source>
        <dbReference type="EMBL" id="MFD1562554.1"/>
    </source>
</evidence>
<dbReference type="PANTHER" id="PTHR43320:SF2">
    <property type="entry name" value="2-DEHYDRO-3-DEOXYGLUCONOKINASE_2-DEHYDRO-3-DEOXYGALACTONOKINASE"/>
    <property type="match status" value="1"/>
</dbReference>
<evidence type="ECO:0000256" key="3">
    <source>
        <dbReference type="ARBA" id="ARBA00022777"/>
    </source>
</evidence>
<dbReference type="InterPro" id="IPR011611">
    <property type="entry name" value="PfkB_dom"/>
</dbReference>
<keyword evidence="2" id="KW-0808">Transferase</keyword>
<dbReference type="AlphaFoldDB" id="A0ABD6BD01"/>
<dbReference type="EMBL" id="JBHUDI010000002">
    <property type="protein sequence ID" value="MFD1562554.1"/>
    <property type="molecule type" value="Genomic_DNA"/>
</dbReference>
<dbReference type="GO" id="GO:0016301">
    <property type="term" value="F:kinase activity"/>
    <property type="evidence" value="ECO:0007669"/>
    <property type="project" value="UniProtKB-KW"/>
</dbReference>
<evidence type="ECO:0000313" key="6">
    <source>
        <dbReference type="Proteomes" id="UP001597076"/>
    </source>
</evidence>
<keyword evidence="6" id="KW-1185">Reference proteome</keyword>
<evidence type="ECO:0000256" key="1">
    <source>
        <dbReference type="ARBA" id="ARBA00010688"/>
    </source>
</evidence>
<dbReference type="InterPro" id="IPR029056">
    <property type="entry name" value="Ribokinase-like"/>
</dbReference>
<dbReference type="RefSeq" id="WP_390284295.1">
    <property type="nucleotide sequence ID" value="NZ_JBHUDI010000002.1"/>
</dbReference>
<name>A0ABD6BD01_9EURY</name>
<organism evidence="5 6">
    <name type="scientific">Haloarchaeobius amylolyticus</name>
    <dbReference type="NCBI Taxonomy" id="1198296"/>
    <lineage>
        <taxon>Archaea</taxon>
        <taxon>Methanobacteriati</taxon>
        <taxon>Methanobacteriota</taxon>
        <taxon>Stenosarchaea group</taxon>
        <taxon>Halobacteria</taxon>
        <taxon>Halobacteriales</taxon>
        <taxon>Halorubellaceae</taxon>
        <taxon>Haloarchaeobius</taxon>
    </lineage>
</organism>
<protein>
    <submittedName>
        <fullName evidence="5">PfkB family carbohydrate kinase</fullName>
    </submittedName>
</protein>